<accession>A0A1L7CD16</accession>
<dbReference type="EMBL" id="CP009245">
    <property type="protein sequence ID" value="APT83750.1"/>
    <property type="molecule type" value="Genomic_DNA"/>
</dbReference>
<dbReference type="KEGG" id="caqu:CAQU_00055"/>
<sequence>MATRKVSIQHISAPSVFRVAVYFGLAAEIAIIIATTVVYMVMDAIGIWTKLNDIIGGAGGEEFISLGLAVSVAAALGGVFVLMSIVLAPLAAVLYNQMASPLGTIDVTLSN</sequence>
<name>A0A1L7CD16_9CORY</name>
<feature type="domain" description="DUF3566" evidence="2">
    <location>
        <begin position="5"/>
        <end position="111"/>
    </location>
</feature>
<dbReference type="AlphaFoldDB" id="A0A1L7CD16"/>
<feature type="transmembrane region" description="Helical" evidence="1">
    <location>
        <begin position="21"/>
        <end position="48"/>
    </location>
</feature>
<keyword evidence="1" id="KW-1133">Transmembrane helix</keyword>
<dbReference type="InterPro" id="IPR021949">
    <property type="entry name" value="DUF3566_TM"/>
</dbReference>
<dbReference type="Proteomes" id="UP000185478">
    <property type="component" value="Chromosome"/>
</dbReference>
<evidence type="ECO:0000256" key="1">
    <source>
        <dbReference type="SAM" id="Phobius"/>
    </source>
</evidence>
<evidence type="ECO:0000259" key="2">
    <source>
        <dbReference type="Pfam" id="PF12089"/>
    </source>
</evidence>
<dbReference type="OrthoDB" id="3240216at2"/>
<evidence type="ECO:0000313" key="4">
    <source>
        <dbReference type="Proteomes" id="UP000185478"/>
    </source>
</evidence>
<dbReference type="RefSeq" id="WP_075724149.1">
    <property type="nucleotide sequence ID" value="NZ_CP009245.1"/>
</dbReference>
<dbReference type="Pfam" id="PF12089">
    <property type="entry name" value="DUF3566"/>
    <property type="match status" value="1"/>
</dbReference>
<organism evidence="3 4">
    <name type="scientific">Corynebacterium aquilae DSM 44791</name>
    <dbReference type="NCBI Taxonomy" id="1431546"/>
    <lineage>
        <taxon>Bacteria</taxon>
        <taxon>Bacillati</taxon>
        <taxon>Actinomycetota</taxon>
        <taxon>Actinomycetes</taxon>
        <taxon>Mycobacteriales</taxon>
        <taxon>Corynebacteriaceae</taxon>
        <taxon>Corynebacterium</taxon>
    </lineage>
</organism>
<keyword evidence="4" id="KW-1185">Reference proteome</keyword>
<reference evidence="3 4" key="1">
    <citation type="submission" date="2014-08" db="EMBL/GenBank/DDBJ databases">
        <title>Complete genome sequence of Corynebacterium aquilae S-613T(T) (=DSM 44791(T)), isolated from the choana of a healthy golden eagle.</title>
        <authorList>
            <person name="Ruckert C."/>
            <person name="Albersmeier A."/>
            <person name="Winkler A."/>
            <person name="Kalinowski J."/>
        </authorList>
    </citation>
    <scope>NUCLEOTIDE SEQUENCE [LARGE SCALE GENOMIC DNA]</scope>
    <source>
        <strain evidence="3 4">S-613</strain>
    </source>
</reference>
<protein>
    <recommendedName>
        <fullName evidence="2">DUF3566 domain-containing protein</fullName>
    </recommendedName>
</protein>
<gene>
    <name evidence="3" type="ORF">CAQU_00055</name>
</gene>
<evidence type="ECO:0000313" key="3">
    <source>
        <dbReference type="EMBL" id="APT83750.1"/>
    </source>
</evidence>
<keyword evidence="1" id="KW-0472">Membrane</keyword>
<feature type="transmembrane region" description="Helical" evidence="1">
    <location>
        <begin position="68"/>
        <end position="95"/>
    </location>
</feature>
<keyword evidence="1" id="KW-0812">Transmembrane</keyword>
<proteinExistence type="predicted"/>